<evidence type="ECO:0000256" key="4">
    <source>
        <dbReference type="ARBA" id="ARBA00022801"/>
    </source>
</evidence>
<evidence type="ECO:0000256" key="3">
    <source>
        <dbReference type="ARBA" id="ARBA00022723"/>
    </source>
</evidence>
<proteinExistence type="inferred from homology"/>
<dbReference type="InterPro" id="IPR000917">
    <property type="entry name" value="Sulfatase_N"/>
</dbReference>
<dbReference type="FunFam" id="3.40.720.10:FF:000032">
    <property type="entry name" value="Choline sulfatase"/>
    <property type="match status" value="1"/>
</dbReference>
<evidence type="ECO:0000256" key="1">
    <source>
        <dbReference type="ARBA" id="ARBA00001913"/>
    </source>
</evidence>
<evidence type="ECO:0000259" key="5">
    <source>
        <dbReference type="Pfam" id="PF00884"/>
    </source>
</evidence>
<dbReference type="EMBL" id="CAJNOR010004233">
    <property type="protein sequence ID" value="CAF1486200.1"/>
    <property type="molecule type" value="Genomic_DNA"/>
</dbReference>
<dbReference type="NCBIfam" id="TIGR03417">
    <property type="entry name" value="chol_sulfatase"/>
    <property type="match status" value="1"/>
</dbReference>
<feature type="domain" description="Sulfatase N-terminal" evidence="5">
    <location>
        <begin position="6"/>
        <end position="347"/>
    </location>
</feature>
<dbReference type="CDD" id="cd16032">
    <property type="entry name" value="choline-sulfatase"/>
    <property type="match status" value="1"/>
</dbReference>
<reference evidence="7" key="1">
    <citation type="submission" date="2021-02" db="EMBL/GenBank/DDBJ databases">
        <authorList>
            <person name="Nowell W R."/>
        </authorList>
    </citation>
    <scope>NUCLEOTIDE SEQUENCE</scope>
</reference>
<evidence type="ECO:0000256" key="2">
    <source>
        <dbReference type="ARBA" id="ARBA00008779"/>
    </source>
</evidence>
<dbReference type="GO" id="GO:0046872">
    <property type="term" value="F:metal ion binding"/>
    <property type="evidence" value="ECO:0007669"/>
    <property type="project" value="UniProtKB-KW"/>
</dbReference>
<comment type="similarity">
    <text evidence="2">Belongs to the sulfatase family.</text>
</comment>
<keyword evidence="4" id="KW-0378">Hydrolase</keyword>
<dbReference type="PROSITE" id="PS00149">
    <property type="entry name" value="SULFATASE_2"/>
    <property type="match status" value="1"/>
</dbReference>
<dbReference type="InterPro" id="IPR017850">
    <property type="entry name" value="Alkaline_phosphatase_core_sf"/>
</dbReference>
<dbReference type="InterPro" id="IPR025863">
    <property type="entry name" value="Choline_sulf_C_dom"/>
</dbReference>
<dbReference type="Gene3D" id="3.40.720.10">
    <property type="entry name" value="Alkaline Phosphatase, subunit A"/>
    <property type="match status" value="1"/>
</dbReference>
<dbReference type="PANTHER" id="PTHR45953">
    <property type="entry name" value="IDURONATE 2-SULFATASE"/>
    <property type="match status" value="1"/>
</dbReference>
<name>A0A815S803_ADIRI</name>
<dbReference type="PROSITE" id="PS00523">
    <property type="entry name" value="SULFATASE_1"/>
    <property type="match status" value="1"/>
</dbReference>
<evidence type="ECO:0000313" key="7">
    <source>
        <dbReference type="EMBL" id="CAF1486200.1"/>
    </source>
</evidence>
<dbReference type="AlphaFoldDB" id="A0A815S803"/>
<keyword evidence="3" id="KW-0479">Metal-binding</keyword>
<dbReference type="GO" id="GO:0005737">
    <property type="term" value="C:cytoplasm"/>
    <property type="evidence" value="ECO:0007669"/>
    <property type="project" value="TreeGrafter"/>
</dbReference>
<gene>
    <name evidence="7" type="ORF">XAT740_LOCUS38821</name>
</gene>
<dbReference type="SUPFAM" id="SSF53649">
    <property type="entry name" value="Alkaline phosphatase-like"/>
    <property type="match status" value="1"/>
</dbReference>
<comment type="caution">
    <text evidence="7">The sequence shown here is derived from an EMBL/GenBank/DDBJ whole genome shotgun (WGS) entry which is preliminary data.</text>
</comment>
<protein>
    <recommendedName>
        <fullName evidence="9">Choline-sulfatase</fullName>
    </recommendedName>
</protein>
<dbReference type="GO" id="GO:0008484">
    <property type="term" value="F:sulfuric ester hydrolase activity"/>
    <property type="evidence" value="ECO:0007669"/>
    <property type="project" value="TreeGrafter"/>
</dbReference>
<organism evidence="7 8">
    <name type="scientific">Adineta ricciae</name>
    <name type="common">Rotifer</name>
    <dbReference type="NCBI Taxonomy" id="249248"/>
    <lineage>
        <taxon>Eukaryota</taxon>
        <taxon>Metazoa</taxon>
        <taxon>Spiralia</taxon>
        <taxon>Gnathifera</taxon>
        <taxon>Rotifera</taxon>
        <taxon>Eurotatoria</taxon>
        <taxon>Bdelloidea</taxon>
        <taxon>Adinetida</taxon>
        <taxon>Adinetidae</taxon>
        <taxon>Adineta</taxon>
    </lineage>
</organism>
<dbReference type="Pfam" id="PF12411">
    <property type="entry name" value="Choline_sulf_C"/>
    <property type="match status" value="1"/>
</dbReference>
<dbReference type="Pfam" id="PF00884">
    <property type="entry name" value="Sulfatase"/>
    <property type="match status" value="1"/>
</dbReference>
<dbReference type="PANTHER" id="PTHR45953:SF1">
    <property type="entry name" value="IDURONATE 2-SULFATASE"/>
    <property type="match status" value="1"/>
</dbReference>
<feature type="domain" description="Choline sulfatase enzyme C-terminal" evidence="6">
    <location>
        <begin position="454"/>
        <end position="506"/>
    </location>
</feature>
<keyword evidence="8" id="KW-1185">Reference proteome</keyword>
<accession>A0A815S803</accession>
<dbReference type="InterPro" id="IPR017785">
    <property type="entry name" value="Choline-sulfatase"/>
</dbReference>
<dbReference type="Proteomes" id="UP000663828">
    <property type="component" value="Unassembled WGS sequence"/>
</dbReference>
<comment type="cofactor">
    <cofactor evidence="1">
        <name>Ca(2+)</name>
        <dbReference type="ChEBI" id="CHEBI:29108"/>
    </cofactor>
</comment>
<dbReference type="InterPro" id="IPR024607">
    <property type="entry name" value="Sulfatase_CS"/>
</dbReference>
<sequence length="515" mass="58629">MRFRSPNILILMADQLTAGILRTYGNRVSKTPHIDALASNGVVFNSAYCNSPLCAPSRAVFMTGRLPSITGVYDNAAEFASQSPTFAHYLRHTGYRTILAGKMHFCGPDQLHGFEERLTTDIYPADYNWTPDWTRFDHRPEWYHNMDSVSQAGPCARTNQLDFDEEVAAAARQRLFDLARLQKHQTRPFCLVVSFTHPHDPFTIHEPYWNRYTDDEIDMPQVSQPALDAHSQRIRHVVGMNIQPVTTVQIHAARRAYYGAVSYIDDQLGALQQTLNDTKLADNTIIILLSDHGEMLGEHGLWYKMSFFEGASRIPMIVHCPQYFRPRRVQQPVSLADVLPTLVELAGNGQPTTEYITPIDGHSLLSHLSGTNDDSNNETAVKGEYLAEGAIAPIVMLRRNRFKFIHSPVDTDQLFDLENDPNETHNIADEQNDLVSDFRSEIYHHWGDLQLLHEQVLASQRRRRFVAKALATGTHNAWDWQPVRDARNMYVRSHMPLDDIEAMARFPPVPKSTNK</sequence>
<evidence type="ECO:0000259" key="6">
    <source>
        <dbReference type="Pfam" id="PF12411"/>
    </source>
</evidence>
<evidence type="ECO:0008006" key="9">
    <source>
        <dbReference type="Google" id="ProtNLM"/>
    </source>
</evidence>
<evidence type="ECO:0000313" key="8">
    <source>
        <dbReference type="Proteomes" id="UP000663828"/>
    </source>
</evidence>